<dbReference type="PANTHER" id="PTHR30404:SF0">
    <property type="entry name" value="N-ACETYLMURAMOYL-L-ALANINE AMIDASE AMIC"/>
    <property type="match status" value="1"/>
</dbReference>
<dbReference type="GO" id="GO:0009253">
    <property type="term" value="P:peptidoglycan catabolic process"/>
    <property type="evidence" value="ECO:0007669"/>
    <property type="project" value="InterPro"/>
</dbReference>
<dbReference type="STRING" id="1484.SA87_07915"/>
<dbReference type="RefSeq" id="WP_066198159.1">
    <property type="nucleotide sequence ID" value="NZ_CBCSAS010000001.1"/>
</dbReference>
<dbReference type="Proteomes" id="UP000243024">
    <property type="component" value="Unassembled WGS sequence"/>
</dbReference>
<name>A0A179ITT6_HYDSH</name>
<evidence type="ECO:0000259" key="3">
    <source>
        <dbReference type="PROSITE" id="PS51724"/>
    </source>
</evidence>
<dbReference type="OrthoDB" id="9763643at2"/>
<feature type="compositionally biased region" description="Pro residues" evidence="2">
    <location>
        <begin position="187"/>
        <end position="199"/>
    </location>
</feature>
<protein>
    <submittedName>
        <fullName evidence="5">N-acetylmuramoyl-L-alanine amidase</fullName>
    </submittedName>
</protein>
<organism evidence="4 6">
    <name type="scientific">Hydrogenibacillus schlegelii</name>
    <name type="common">Bacillus schlegelii</name>
    <dbReference type="NCBI Taxonomy" id="1484"/>
    <lineage>
        <taxon>Bacteria</taxon>
        <taxon>Bacillati</taxon>
        <taxon>Bacillota</taxon>
        <taxon>Bacilli</taxon>
        <taxon>Bacillales</taxon>
        <taxon>Bacillales Family X. Incertae Sedis</taxon>
        <taxon>Hydrogenibacillus</taxon>
    </lineage>
</organism>
<dbReference type="InterPro" id="IPR007730">
    <property type="entry name" value="SPOR-like_dom"/>
</dbReference>
<dbReference type="SUPFAM" id="SSF53187">
    <property type="entry name" value="Zn-dependent exopeptidases"/>
    <property type="match status" value="1"/>
</dbReference>
<dbReference type="SMART" id="SM00646">
    <property type="entry name" value="Ami_3"/>
    <property type="match status" value="1"/>
</dbReference>
<dbReference type="PROSITE" id="PS51724">
    <property type="entry name" value="SPOR"/>
    <property type="match status" value="1"/>
</dbReference>
<dbReference type="SUPFAM" id="SSF110997">
    <property type="entry name" value="Sporulation related repeat"/>
    <property type="match status" value="1"/>
</dbReference>
<dbReference type="GO" id="GO:0030288">
    <property type="term" value="C:outer membrane-bounded periplasmic space"/>
    <property type="evidence" value="ECO:0007669"/>
    <property type="project" value="TreeGrafter"/>
</dbReference>
<evidence type="ECO:0000313" key="7">
    <source>
        <dbReference type="Proteomes" id="UP000244180"/>
    </source>
</evidence>
<feature type="region of interest" description="Disordered" evidence="2">
    <location>
        <begin position="187"/>
        <end position="213"/>
    </location>
</feature>
<dbReference type="Pfam" id="PF05036">
    <property type="entry name" value="SPOR"/>
    <property type="match status" value="1"/>
</dbReference>
<evidence type="ECO:0000313" key="4">
    <source>
        <dbReference type="EMBL" id="OAR05289.1"/>
    </source>
</evidence>
<sequence>MSKLIVLDPGHGGRDPGAVGFGLTEKASALDLAQKIRSALLDRYDVRVELTRTEDVTVPLADRAAFANRLRADFFFSVHHNAFDGRARGFESYIYRGAVSPFTEVAQRWIHAEIMRALKPYGVADRGVKRADFAVLRLTAMPALLGEFLFIDNAEDNALLRNPAARTAMAEATAEGLARMLDLAPRSSPPAPLLPPETAGPPASDATAGTPLQPPTLFSAGSPLYRVQVGAFSDRSSAEALLRRLKTLGFHDAWIVGPTER</sequence>
<dbReference type="PANTHER" id="PTHR30404">
    <property type="entry name" value="N-ACETYLMURAMOYL-L-ALANINE AMIDASE"/>
    <property type="match status" value="1"/>
</dbReference>
<feature type="domain" description="SPOR" evidence="3">
    <location>
        <begin position="219"/>
        <end position="261"/>
    </location>
</feature>
<evidence type="ECO:0000256" key="1">
    <source>
        <dbReference type="ARBA" id="ARBA00022801"/>
    </source>
</evidence>
<dbReference type="Proteomes" id="UP000244180">
    <property type="component" value="Unassembled WGS sequence"/>
</dbReference>
<dbReference type="Gene3D" id="3.30.70.1070">
    <property type="entry name" value="Sporulation related repeat"/>
    <property type="match status" value="1"/>
</dbReference>
<dbReference type="InterPro" id="IPR050695">
    <property type="entry name" value="N-acetylmuramoyl_amidase_3"/>
</dbReference>
<reference evidence="5 7" key="2">
    <citation type="submission" date="2017-08" db="EMBL/GenBank/DDBJ databases">
        <title>Burning lignite coal seam in the remote Altai Mountains harbors a hydrogen-driven thermophilic microbial community.</title>
        <authorList>
            <person name="Kadnikov V.V."/>
            <person name="Mardanov A.V."/>
            <person name="Ivasenko D."/>
            <person name="Beletsky A.V."/>
            <person name="Karnachuk O.V."/>
            <person name="Ravin N.V."/>
        </authorList>
    </citation>
    <scope>NUCLEOTIDE SEQUENCE [LARGE SCALE GENOMIC DNA]</scope>
    <source>
        <strain evidence="5">AL33</strain>
    </source>
</reference>
<dbReference type="Pfam" id="PF01520">
    <property type="entry name" value="Amidase_3"/>
    <property type="match status" value="1"/>
</dbReference>
<gene>
    <name evidence="5" type="ORF">HSCHL_2256</name>
    <name evidence="4" type="ORF">SA87_07915</name>
</gene>
<evidence type="ECO:0000313" key="6">
    <source>
        <dbReference type="Proteomes" id="UP000243024"/>
    </source>
</evidence>
<dbReference type="GO" id="GO:0008745">
    <property type="term" value="F:N-acetylmuramoyl-L-alanine amidase activity"/>
    <property type="evidence" value="ECO:0007669"/>
    <property type="project" value="InterPro"/>
</dbReference>
<keyword evidence="6" id="KW-1185">Reference proteome</keyword>
<evidence type="ECO:0000256" key="2">
    <source>
        <dbReference type="SAM" id="MobiDB-lite"/>
    </source>
</evidence>
<dbReference type="Gene3D" id="3.40.630.40">
    <property type="entry name" value="Zn-dependent exopeptidases"/>
    <property type="match status" value="1"/>
</dbReference>
<dbReference type="InterPro" id="IPR002508">
    <property type="entry name" value="MurNAc-LAA_cat"/>
</dbReference>
<proteinExistence type="predicted"/>
<evidence type="ECO:0000313" key="5">
    <source>
        <dbReference type="EMBL" id="PTQ54665.1"/>
    </source>
</evidence>
<dbReference type="AlphaFoldDB" id="A0A179ITT6"/>
<accession>A0A179ITT6</accession>
<dbReference type="EMBL" id="JXBB01000002">
    <property type="protein sequence ID" value="OAR05289.1"/>
    <property type="molecule type" value="Genomic_DNA"/>
</dbReference>
<reference evidence="4 6" key="1">
    <citation type="submission" date="2015-09" db="EMBL/GenBank/DDBJ databases">
        <title>Draft genome sequence of Hydrogenibacillus schlegelii DSM 2000.</title>
        <authorList>
            <person name="Hemp J."/>
        </authorList>
    </citation>
    <scope>NUCLEOTIDE SEQUENCE [LARGE SCALE GENOMIC DNA]</scope>
    <source>
        <strain evidence="4 6">MA 48</strain>
    </source>
</reference>
<dbReference type="CDD" id="cd02696">
    <property type="entry name" value="MurNAc-LAA"/>
    <property type="match status" value="1"/>
</dbReference>
<dbReference type="GO" id="GO:0042834">
    <property type="term" value="F:peptidoglycan binding"/>
    <property type="evidence" value="ECO:0007669"/>
    <property type="project" value="InterPro"/>
</dbReference>
<dbReference type="InterPro" id="IPR036680">
    <property type="entry name" value="SPOR-like_sf"/>
</dbReference>
<comment type="caution">
    <text evidence="4">The sequence shown here is derived from an EMBL/GenBank/DDBJ whole genome shotgun (WGS) entry which is preliminary data.</text>
</comment>
<keyword evidence="1" id="KW-0378">Hydrolase</keyword>
<dbReference type="EMBL" id="PEBV01000002">
    <property type="protein sequence ID" value="PTQ54665.1"/>
    <property type="molecule type" value="Genomic_DNA"/>
</dbReference>